<accession>A0A8S1JCM2</accession>
<feature type="compositionally biased region" description="Polar residues" evidence="1">
    <location>
        <begin position="156"/>
        <end position="167"/>
    </location>
</feature>
<feature type="compositionally biased region" description="Basic and acidic residues" evidence="1">
    <location>
        <begin position="181"/>
        <end position="195"/>
    </location>
</feature>
<dbReference type="Proteomes" id="UP000708148">
    <property type="component" value="Unassembled WGS sequence"/>
</dbReference>
<evidence type="ECO:0000313" key="3">
    <source>
        <dbReference type="Proteomes" id="UP000708148"/>
    </source>
</evidence>
<dbReference type="AlphaFoldDB" id="A0A8S1JCM2"/>
<feature type="region of interest" description="Disordered" evidence="1">
    <location>
        <begin position="348"/>
        <end position="371"/>
    </location>
</feature>
<evidence type="ECO:0000313" key="2">
    <source>
        <dbReference type="EMBL" id="CAD7703889.1"/>
    </source>
</evidence>
<reference evidence="2" key="1">
    <citation type="submission" date="2020-12" db="EMBL/GenBank/DDBJ databases">
        <authorList>
            <person name="Iha C."/>
        </authorList>
    </citation>
    <scope>NUCLEOTIDE SEQUENCE</scope>
</reference>
<gene>
    <name evidence="2" type="ORF">OSTQU699_LOCUS9246</name>
</gene>
<feature type="region of interest" description="Disordered" evidence="1">
    <location>
        <begin position="208"/>
        <end position="238"/>
    </location>
</feature>
<name>A0A8S1JCM2_9CHLO</name>
<feature type="compositionally biased region" description="Polar residues" evidence="1">
    <location>
        <begin position="280"/>
        <end position="296"/>
    </location>
</feature>
<feature type="compositionally biased region" description="Basic and acidic residues" evidence="1">
    <location>
        <begin position="116"/>
        <end position="125"/>
    </location>
</feature>
<feature type="compositionally biased region" description="Polar residues" evidence="1">
    <location>
        <begin position="251"/>
        <end position="267"/>
    </location>
</feature>
<keyword evidence="3" id="KW-1185">Reference proteome</keyword>
<comment type="caution">
    <text evidence="2">The sequence shown here is derived from an EMBL/GenBank/DDBJ whole genome shotgun (WGS) entry which is preliminary data.</text>
</comment>
<feature type="region of interest" description="Disordered" evidence="1">
    <location>
        <begin position="47"/>
        <end position="196"/>
    </location>
</feature>
<feature type="non-terminal residue" evidence="2">
    <location>
        <position position="1"/>
    </location>
</feature>
<dbReference type="EMBL" id="CAJHUC010002485">
    <property type="protein sequence ID" value="CAD7703889.1"/>
    <property type="molecule type" value="Genomic_DNA"/>
</dbReference>
<feature type="compositionally biased region" description="Basic and acidic residues" evidence="1">
    <location>
        <begin position="139"/>
        <end position="155"/>
    </location>
</feature>
<proteinExistence type="predicted"/>
<feature type="region of interest" description="Disordered" evidence="1">
    <location>
        <begin position="251"/>
        <end position="314"/>
    </location>
</feature>
<protein>
    <submittedName>
        <fullName evidence="2">Uncharacterized protein</fullName>
    </submittedName>
</protein>
<organism evidence="2 3">
    <name type="scientific">Ostreobium quekettii</name>
    <dbReference type="NCBI Taxonomy" id="121088"/>
    <lineage>
        <taxon>Eukaryota</taxon>
        <taxon>Viridiplantae</taxon>
        <taxon>Chlorophyta</taxon>
        <taxon>core chlorophytes</taxon>
        <taxon>Ulvophyceae</taxon>
        <taxon>TCBD clade</taxon>
        <taxon>Bryopsidales</taxon>
        <taxon>Ostreobineae</taxon>
        <taxon>Ostreobiaceae</taxon>
        <taxon>Ostreobium</taxon>
    </lineage>
</organism>
<sequence>VTSPPARKRVLAQRRASPCAQGHQVAAAPVPNAACLPRRLLRMPREARGAAGGSFGWEWSDDEEGSAPGGKVRAKARRAKGAQSCGRRGPSARAAMWINRKAEGGPAKGPQGPTKDGGKVLEPGRRGHQLRSLASQESLVDHHVQSDAKERRRPTVETNVCGSQYNAEQGKDPQWQSNQRQSDDRPVAPIKESRKMTCLAVRECNLTNGEGDLSCKRKRDHISPSPQHKGESPPSKKVHWVLNDSEGLRTSQSVLSSAVGTSTQLTSESEEPDNIPVVGRTSTEPSQRSRAQNGATQCVPKCGSQGKRRPRKELTPIHRKRMKYSIQDPSSQHMKANILSEAELRKLGQMSKGSSTSASGPPKLATEDEPTSDVIISESSDEGDFGGIPSLPTKYACITSPSKVGSQPVLNLVSQAERQSQHQKQGRDLPSLLASRTGMDRGCKARDGCPPPGRHDTHRPPAQPRFEHGIAVKSDCAGCNGADSQKALAKLSSGGLHVAAAVPQASGVSAQCSIGGPQAGCLTACQQGRGITAQRNFISMNMGWQGKGLALRQAGMKPGGSKGGEGLASRLQSIVQVERERWERTETQGMHGVGHIDLRVNATQYEAHLAKCACDVVGPSHASLTRVVAVVPSKSHSVDFSPGSILRVYQPWVQVQSSETEAPVLLCQHMTSQTGVGPPDWLRD</sequence>
<evidence type="ECO:0000256" key="1">
    <source>
        <dbReference type="SAM" id="MobiDB-lite"/>
    </source>
</evidence>